<feature type="coiled-coil region" evidence="5">
    <location>
        <begin position="81"/>
        <end position="122"/>
    </location>
</feature>
<dbReference type="PANTHER" id="PTHR14134">
    <property type="entry name" value="E3 UBIQUITIN-PROTEIN LIGASE RAD18"/>
    <property type="match status" value="1"/>
</dbReference>
<dbReference type="PROSITE" id="PS00518">
    <property type="entry name" value="ZF_RING_1"/>
    <property type="match status" value="1"/>
</dbReference>
<dbReference type="GO" id="GO:0006301">
    <property type="term" value="P:DNA damage tolerance"/>
    <property type="evidence" value="ECO:0007669"/>
    <property type="project" value="InterPro"/>
</dbReference>
<accession>A0A369JXH9</accession>
<dbReference type="InterPro" id="IPR001841">
    <property type="entry name" value="Znf_RING"/>
</dbReference>
<dbReference type="STRING" id="39966.A0A369JXH9"/>
<dbReference type="Pfam" id="PF13445">
    <property type="entry name" value="zf-RING_UBOX"/>
    <property type="match status" value="1"/>
</dbReference>
<dbReference type="InParanoid" id="A0A369JXH9"/>
<dbReference type="EMBL" id="LUEZ02000041">
    <property type="protein sequence ID" value="RDB25247.1"/>
    <property type="molecule type" value="Genomic_DNA"/>
</dbReference>
<dbReference type="InterPro" id="IPR017907">
    <property type="entry name" value="Znf_RING_CS"/>
</dbReference>
<comment type="caution">
    <text evidence="8">The sequence shown here is derived from an EMBL/GenBank/DDBJ whole genome shotgun (WGS) entry which is preliminary data.</text>
</comment>
<dbReference type="Gene3D" id="3.30.40.10">
    <property type="entry name" value="Zinc/RING finger domain, C3HC4 (zinc finger)"/>
    <property type="match status" value="1"/>
</dbReference>
<evidence type="ECO:0000313" key="9">
    <source>
        <dbReference type="Proteomes" id="UP000076154"/>
    </source>
</evidence>
<dbReference type="InterPro" id="IPR039577">
    <property type="entry name" value="Rad18"/>
</dbReference>
<dbReference type="InterPro" id="IPR013083">
    <property type="entry name" value="Znf_RING/FYVE/PHD"/>
</dbReference>
<dbReference type="InterPro" id="IPR027370">
    <property type="entry name" value="Znf-RING_euk"/>
</dbReference>
<keyword evidence="3" id="KW-0862">Zinc</keyword>
<evidence type="ECO:0000256" key="1">
    <source>
        <dbReference type="ARBA" id="ARBA00022723"/>
    </source>
</evidence>
<dbReference type="GO" id="GO:0003697">
    <property type="term" value="F:single-stranded DNA binding"/>
    <property type="evidence" value="ECO:0007669"/>
    <property type="project" value="InterPro"/>
</dbReference>
<dbReference type="PANTHER" id="PTHR14134:SF3">
    <property type="entry name" value="RING-CH-TYPE DOMAIN-CONTAINING PROTEIN"/>
    <property type="match status" value="1"/>
</dbReference>
<evidence type="ECO:0000259" key="7">
    <source>
        <dbReference type="PROSITE" id="PS50089"/>
    </source>
</evidence>
<organism evidence="8 9">
    <name type="scientific">Hypsizygus marmoreus</name>
    <name type="common">White beech mushroom</name>
    <name type="synonym">Agaricus marmoreus</name>
    <dbReference type="NCBI Taxonomy" id="39966"/>
    <lineage>
        <taxon>Eukaryota</taxon>
        <taxon>Fungi</taxon>
        <taxon>Dikarya</taxon>
        <taxon>Basidiomycota</taxon>
        <taxon>Agaricomycotina</taxon>
        <taxon>Agaricomycetes</taxon>
        <taxon>Agaricomycetidae</taxon>
        <taxon>Agaricales</taxon>
        <taxon>Tricholomatineae</taxon>
        <taxon>Lyophyllaceae</taxon>
        <taxon>Hypsizygus</taxon>
    </lineage>
</organism>
<keyword evidence="9" id="KW-1185">Reference proteome</keyword>
<feature type="region of interest" description="Disordered" evidence="6">
    <location>
        <begin position="1"/>
        <end position="59"/>
    </location>
</feature>
<dbReference type="OrthoDB" id="3219336at2759"/>
<proteinExistence type="predicted"/>
<evidence type="ECO:0000313" key="8">
    <source>
        <dbReference type="EMBL" id="RDB25247.1"/>
    </source>
</evidence>
<feature type="region of interest" description="Disordered" evidence="6">
    <location>
        <begin position="257"/>
        <end position="291"/>
    </location>
</feature>
<keyword evidence="2 4" id="KW-0863">Zinc-finger</keyword>
<keyword evidence="1" id="KW-0479">Metal-binding</keyword>
<evidence type="ECO:0000256" key="5">
    <source>
        <dbReference type="SAM" id="Coils"/>
    </source>
</evidence>
<reference evidence="8" key="1">
    <citation type="submission" date="2018-04" db="EMBL/GenBank/DDBJ databases">
        <title>Whole genome sequencing of Hypsizygus marmoreus.</title>
        <authorList>
            <person name="Choi I.-G."/>
            <person name="Min B."/>
            <person name="Kim J.-G."/>
            <person name="Kim S."/>
            <person name="Oh Y.-L."/>
            <person name="Kong W.-S."/>
            <person name="Park H."/>
            <person name="Jeong J."/>
            <person name="Song E.-S."/>
        </authorList>
    </citation>
    <scope>NUCLEOTIDE SEQUENCE [LARGE SCALE GENOMIC DNA]</scope>
    <source>
        <strain evidence="8">51987-8</strain>
    </source>
</reference>
<feature type="domain" description="RING-type" evidence="7">
    <location>
        <begin position="143"/>
        <end position="231"/>
    </location>
</feature>
<keyword evidence="5" id="KW-0175">Coiled coil</keyword>
<evidence type="ECO:0000256" key="2">
    <source>
        <dbReference type="ARBA" id="ARBA00022771"/>
    </source>
</evidence>
<dbReference type="SMART" id="SM00184">
    <property type="entry name" value="RING"/>
    <property type="match status" value="1"/>
</dbReference>
<dbReference type="SUPFAM" id="SSF57850">
    <property type="entry name" value="RING/U-box"/>
    <property type="match status" value="1"/>
</dbReference>
<dbReference type="AlphaFoldDB" id="A0A369JXH9"/>
<dbReference type="GO" id="GO:0006513">
    <property type="term" value="P:protein monoubiquitination"/>
    <property type="evidence" value="ECO:0007669"/>
    <property type="project" value="InterPro"/>
</dbReference>
<dbReference type="Proteomes" id="UP000076154">
    <property type="component" value="Unassembled WGS sequence"/>
</dbReference>
<protein>
    <recommendedName>
        <fullName evidence="7">RING-type domain-containing protein</fullName>
    </recommendedName>
</protein>
<evidence type="ECO:0000256" key="3">
    <source>
        <dbReference type="ARBA" id="ARBA00022833"/>
    </source>
</evidence>
<evidence type="ECO:0000256" key="4">
    <source>
        <dbReference type="PROSITE-ProRule" id="PRU00175"/>
    </source>
</evidence>
<dbReference type="PROSITE" id="PS50089">
    <property type="entry name" value="ZF_RING_2"/>
    <property type="match status" value="1"/>
</dbReference>
<dbReference type="GO" id="GO:0061630">
    <property type="term" value="F:ubiquitin protein ligase activity"/>
    <property type="evidence" value="ECO:0007669"/>
    <property type="project" value="InterPro"/>
</dbReference>
<evidence type="ECO:0000256" key="6">
    <source>
        <dbReference type="SAM" id="MobiDB-lite"/>
    </source>
</evidence>
<name>A0A369JXH9_HYPMA</name>
<feature type="compositionally biased region" description="Polar residues" evidence="6">
    <location>
        <begin position="17"/>
        <end position="41"/>
    </location>
</feature>
<sequence length="291" mass="32652">MILGMPATRTTTRQQLRKTSPTHSRANDLDLTSSSPESTAHTGVLRKKRDQTQRPKAKVPLGEVIEISSDDEPPPPINPAIVDLRKQVKKLKEENARFKTDLANSKKDLIRAQEEIVELKTSKRPVNGELLLDVSQLDDHVNCEICTARMWSPHILPECGHTFCQSCLQDWFSTTLAQFMASHPHYNVNDPAPHLRHFQPMFLMHHPHAAAYLAQMQQQNPQPEYTCPTCREPVKNRPAEDFALKALVRTIAAATGENSPRKPVAEQLGRGKARAPVRTSGPWDGFFPRAG</sequence>
<gene>
    <name evidence="8" type="ORF">Hypma_008017</name>
</gene>
<dbReference type="GO" id="GO:0008270">
    <property type="term" value="F:zinc ion binding"/>
    <property type="evidence" value="ECO:0007669"/>
    <property type="project" value="UniProtKB-KW"/>
</dbReference>